<protein>
    <submittedName>
        <fullName evidence="3">Alpha/beta fold hydrolase</fullName>
    </submittedName>
</protein>
<dbReference type="RefSeq" id="WP_228345022.1">
    <property type="nucleotide sequence ID" value="NZ_CP046056.1"/>
</dbReference>
<dbReference type="KEGG" id="vcw:GJQ55_10980"/>
<keyword evidence="1 3" id="KW-0378">Hydrolase</keyword>
<accession>A0A9X7YPS8</accession>
<dbReference type="InterPro" id="IPR029058">
    <property type="entry name" value="AB_hydrolase_fold"/>
</dbReference>
<dbReference type="InterPro" id="IPR000073">
    <property type="entry name" value="AB_hydrolase_1"/>
</dbReference>
<evidence type="ECO:0000256" key="1">
    <source>
        <dbReference type="ARBA" id="ARBA00022801"/>
    </source>
</evidence>
<dbReference type="PRINTS" id="PR00111">
    <property type="entry name" value="ABHYDROLASE"/>
</dbReference>
<reference evidence="3 4" key="1">
    <citation type="submission" date="2019-11" db="EMBL/GenBank/DDBJ databases">
        <title>Venatorbacter sp. nov. a predator of Campylobacter and other Gram-negative bacteria.</title>
        <authorList>
            <person name="Saeedi A."/>
            <person name="Cummings N.J."/>
            <person name="Connerton I.F."/>
            <person name="Connerton P.L."/>
        </authorList>
    </citation>
    <scope>NUCLEOTIDE SEQUENCE [LARGE SCALE GENOMIC DNA]</scope>
    <source>
        <strain evidence="3">XL5</strain>
    </source>
</reference>
<name>A0A9X7YPS8_9GAMM</name>
<dbReference type="Pfam" id="PF00561">
    <property type="entry name" value="Abhydrolase_1"/>
    <property type="match status" value="1"/>
</dbReference>
<evidence type="ECO:0000259" key="2">
    <source>
        <dbReference type="Pfam" id="PF00561"/>
    </source>
</evidence>
<evidence type="ECO:0000313" key="3">
    <source>
        <dbReference type="EMBL" id="QQD24959.1"/>
    </source>
</evidence>
<dbReference type="Proteomes" id="UP000596074">
    <property type="component" value="Chromosome"/>
</dbReference>
<dbReference type="AlphaFoldDB" id="A0A9X7YPS8"/>
<feature type="domain" description="AB hydrolase-1" evidence="2">
    <location>
        <begin position="25"/>
        <end position="270"/>
    </location>
</feature>
<evidence type="ECO:0000313" key="4">
    <source>
        <dbReference type="Proteomes" id="UP000596074"/>
    </source>
</evidence>
<gene>
    <name evidence="3" type="ORF">GJQ55_10980</name>
</gene>
<dbReference type="PANTHER" id="PTHR43329">
    <property type="entry name" value="EPOXIDE HYDROLASE"/>
    <property type="match status" value="1"/>
</dbReference>
<dbReference type="EMBL" id="CP046056">
    <property type="protein sequence ID" value="QQD24959.1"/>
    <property type="molecule type" value="Genomic_DNA"/>
</dbReference>
<dbReference type="Gene3D" id="3.40.50.1820">
    <property type="entry name" value="alpha/beta hydrolase"/>
    <property type="match status" value="1"/>
</dbReference>
<sequence length="296" mass="34119">MNILTIHNQDIALQVREAGPADGELMILLHGFPECWNTWRHQIEPLAAAGFRVCVPDMRGYGESSKPDDYRRYHLNELITDIEALRQHYGRERFHLAGHDWGAAVAWWYALHHEQHLASLSILNVPHPFTFLSKLKSSPLQMLKSWYIFYFQLPWLPEWGMRLFNYGFLRLVLKASSTAGAYNEEDFHNLRHSWQQPGCLTAMVNYYRAMLRHIQLPAQDGRLQVPTQILWGERDLALSLQSAHDSAAFLAHGELITYPDATHWLAHDKPEEVSQRLIGHCRANPLAAPLQTTKSL</sequence>
<dbReference type="GO" id="GO:0016787">
    <property type="term" value="F:hydrolase activity"/>
    <property type="evidence" value="ECO:0007669"/>
    <property type="project" value="UniProtKB-KW"/>
</dbReference>
<keyword evidence="4" id="KW-1185">Reference proteome</keyword>
<proteinExistence type="predicted"/>
<dbReference type="InterPro" id="IPR000639">
    <property type="entry name" value="Epox_hydrolase-like"/>
</dbReference>
<dbReference type="PRINTS" id="PR00412">
    <property type="entry name" value="EPOXHYDRLASE"/>
</dbReference>
<dbReference type="SUPFAM" id="SSF53474">
    <property type="entry name" value="alpha/beta-Hydrolases"/>
    <property type="match status" value="1"/>
</dbReference>
<organism evidence="3 4">
    <name type="scientific">Venatoribacter cucullus</name>
    <dbReference type="NCBI Taxonomy" id="2661630"/>
    <lineage>
        <taxon>Bacteria</taxon>
        <taxon>Pseudomonadati</taxon>
        <taxon>Pseudomonadota</taxon>
        <taxon>Gammaproteobacteria</taxon>
        <taxon>Oceanospirillales</taxon>
        <taxon>Oceanospirillaceae</taxon>
        <taxon>Venatoribacter</taxon>
    </lineage>
</organism>